<gene>
    <name evidence="4" type="ORF">ACFQ1X_06775</name>
</gene>
<proteinExistence type="predicted"/>
<keyword evidence="5" id="KW-1185">Reference proteome</keyword>
<dbReference type="Proteomes" id="UP001597109">
    <property type="component" value="Unassembled WGS sequence"/>
</dbReference>
<accession>A0ABW3LBQ8</accession>
<evidence type="ECO:0000256" key="1">
    <source>
        <dbReference type="SAM" id="Phobius"/>
    </source>
</evidence>
<dbReference type="Pfam" id="PF07584">
    <property type="entry name" value="BatA"/>
    <property type="match status" value="1"/>
</dbReference>
<reference evidence="5" key="1">
    <citation type="journal article" date="2019" name="Int. J. Syst. Evol. Microbiol.">
        <title>The Global Catalogue of Microorganisms (GCM) 10K type strain sequencing project: providing services to taxonomists for standard genome sequencing and annotation.</title>
        <authorList>
            <consortium name="The Broad Institute Genomics Platform"/>
            <consortium name="The Broad Institute Genome Sequencing Center for Infectious Disease"/>
            <person name="Wu L."/>
            <person name="Ma J."/>
        </authorList>
    </citation>
    <scope>NUCLEOTIDE SEQUENCE [LARGE SCALE GENOMIC DNA]</scope>
    <source>
        <strain evidence="5">CCUG 56756</strain>
    </source>
</reference>
<keyword evidence="1" id="KW-1133">Transmembrane helix</keyword>
<organism evidence="4 5">
    <name type="scientific">Metaplanococcus flavidus</name>
    <dbReference type="NCBI Taxonomy" id="569883"/>
    <lineage>
        <taxon>Bacteria</taxon>
        <taxon>Bacillati</taxon>
        <taxon>Bacillota</taxon>
        <taxon>Bacilli</taxon>
        <taxon>Bacillales</taxon>
        <taxon>Caryophanaceae</taxon>
        <taxon>Metaplanococcus</taxon>
    </lineage>
</organism>
<evidence type="ECO:0000259" key="3">
    <source>
        <dbReference type="Pfam" id="PF13519"/>
    </source>
</evidence>
<evidence type="ECO:0000313" key="4">
    <source>
        <dbReference type="EMBL" id="MFD1031136.1"/>
    </source>
</evidence>
<dbReference type="SUPFAM" id="SSF53300">
    <property type="entry name" value="vWA-like"/>
    <property type="match status" value="1"/>
</dbReference>
<name>A0ABW3LBQ8_9BACL</name>
<protein>
    <submittedName>
        <fullName evidence="4">VWA domain-containing protein</fullName>
    </submittedName>
</protein>
<dbReference type="InterPro" id="IPR024163">
    <property type="entry name" value="Aerotolerance_reg_N"/>
</dbReference>
<feature type="domain" description="VWFA" evidence="3">
    <location>
        <begin position="91"/>
        <end position="189"/>
    </location>
</feature>
<dbReference type="InterPro" id="IPR002035">
    <property type="entry name" value="VWF_A"/>
</dbReference>
<dbReference type="PANTHER" id="PTHR37464">
    <property type="entry name" value="BLL2463 PROTEIN"/>
    <property type="match status" value="1"/>
</dbReference>
<dbReference type="RefSeq" id="WP_144837699.1">
    <property type="nucleotide sequence ID" value="NZ_JBHTKI010000008.1"/>
</dbReference>
<keyword evidence="1" id="KW-0472">Membrane</keyword>
<evidence type="ECO:0000313" key="5">
    <source>
        <dbReference type="Proteomes" id="UP001597109"/>
    </source>
</evidence>
<feature type="transmembrane region" description="Helical" evidence="1">
    <location>
        <begin position="6"/>
        <end position="24"/>
    </location>
</feature>
<dbReference type="PANTHER" id="PTHR37464:SF1">
    <property type="entry name" value="BLL2463 PROTEIN"/>
    <property type="match status" value="1"/>
</dbReference>
<feature type="domain" description="Aerotolerance regulator N-terminal" evidence="2">
    <location>
        <begin position="6"/>
        <end position="78"/>
    </location>
</feature>
<feature type="transmembrane region" description="Helical" evidence="1">
    <location>
        <begin position="551"/>
        <end position="570"/>
    </location>
</feature>
<dbReference type="Pfam" id="PF13519">
    <property type="entry name" value="VWA_2"/>
    <property type="match status" value="1"/>
</dbReference>
<dbReference type="InterPro" id="IPR036465">
    <property type="entry name" value="vWFA_dom_sf"/>
</dbReference>
<keyword evidence="1" id="KW-0812">Transmembrane</keyword>
<comment type="caution">
    <text evidence="4">The sequence shown here is derived from an EMBL/GenBank/DDBJ whole genome shotgun (WGS) entry which is preliminary data.</text>
</comment>
<evidence type="ECO:0000259" key="2">
    <source>
        <dbReference type="Pfam" id="PF07584"/>
    </source>
</evidence>
<feature type="transmembrane region" description="Helical" evidence="1">
    <location>
        <begin position="59"/>
        <end position="80"/>
    </location>
</feature>
<dbReference type="Gene3D" id="3.40.50.410">
    <property type="entry name" value="von Willebrand factor, type A domain"/>
    <property type="match status" value="1"/>
</dbReference>
<sequence length="577" mass="63656">MGISNWGLAWTLIMPIALILYYFYRKKYKDQQVSSILYWQQVMKEMQASPYLKSLQHHLLFYLQLAALLLLVLSLLNPYFKSDGLEGEEFIFIVDTSASMLAGSPSGLEQQKDLMKDLAEEAQGKPVTIINAGSTPEILIGRERSVEDLQQGIESIDSGYESAEIEKAVLFAETLLEENSGVIHIFTDSLDRNILANKTGAAYEVHALNEKPANVSLRQFGTAEGATGYRAIVQVLNDSESPVSGAIELSGGEHGVSTEIELEPGEEKLIPFENLPANELWQATLDVEDDYIWDNQAFTFNSQSVDAVIIDNALHNLVARGVESLGITGNSASAEELPNFTGIPLITNQSNLIGGNSPILLIGRNDETSFAVSGGVETGNHPLFAYAPMDDVYISSLYPGFDNFTPVATVDGHPFIQLSPQGDIIVLADIEATDWPLNPSFPLFLWSAVNELSGSDEYLGTFLPKERRSIALGSSGGEWEIFKGEEYQFSHIEGESNFCAPKEPGIYRAVNDEETKTFIVQLNNEEKVLNSGQDYSAGNLIDTESSTEHSVIPWLLLIILLLMLAEWEVYRRGTSYR</sequence>
<dbReference type="EMBL" id="JBHTKI010000008">
    <property type="protein sequence ID" value="MFD1031136.1"/>
    <property type="molecule type" value="Genomic_DNA"/>
</dbReference>